<feature type="compositionally biased region" description="Gly residues" evidence="1">
    <location>
        <begin position="9"/>
        <end position="26"/>
    </location>
</feature>
<feature type="region of interest" description="Disordered" evidence="1">
    <location>
        <begin position="1"/>
        <end position="146"/>
    </location>
</feature>
<reference evidence="2" key="1">
    <citation type="submission" date="2020-02" db="EMBL/GenBank/DDBJ databases">
        <authorList>
            <person name="Meier V. D."/>
        </authorList>
    </citation>
    <scope>NUCLEOTIDE SEQUENCE</scope>
    <source>
        <strain evidence="2">AVDCRST_MAG25</strain>
    </source>
</reference>
<organism evidence="2">
    <name type="scientific">uncultured Rubrobacteraceae bacterium</name>
    <dbReference type="NCBI Taxonomy" id="349277"/>
    <lineage>
        <taxon>Bacteria</taxon>
        <taxon>Bacillati</taxon>
        <taxon>Actinomycetota</taxon>
        <taxon>Rubrobacteria</taxon>
        <taxon>Rubrobacterales</taxon>
        <taxon>Rubrobacteraceae</taxon>
        <taxon>environmental samples</taxon>
    </lineage>
</organism>
<accession>A0A6J4R6B8</accession>
<feature type="compositionally biased region" description="Basic and acidic residues" evidence="1">
    <location>
        <begin position="40"/>
        <end position="65"/>
    </location>
</feature>
<feature type="non-terminal residue" evidence="2">
    <location>
        <position position="146"/>
    </location>
</feature>
<gene>
    <name evidence="2" type="ORF">AVDCRST_MAG25-1268</name>
</gene>
<sequence>DRERRRRGGACGGPVGRGGRGRGGGPDAHPRDGHRHRAVYRGEARPEHGARAHRAERARRRDLCLRPRPQGRQPHVAGLVRPAPGVPAQDGGPLLARPDRRRGRRQQEVREVPAAREDAHRDRSGRDAERSWDRRSRPRLRTGTPR</sequence>
<feature type="compositionally biased region" description="Basic and acidic residues" evidence="1">
    <location>
        <begin position="105"/>
        <end position="135"/>
    </location>
</feature>
<name>A0A6J4R6B8_9ACTN</name>
<dbReference type="EC" id="2.7.1.63" evidence="2"/>
<evidence type="ECO:0000313" key="2">
    <source>
        <dbReference type="EMBL" id="CAA9464025.1"/>
    </source>
</evidence>
<keyword evidence="2" id="KW-0418">Kinase</keyword>
<feature type="non-terminal residue" evidence="2">
    <location>
        <position position="1"/>
    </location>
</feature>
<dbReference type="AlphaFoldDB" id="A0A6J4R6B8"/>
<evidence type="ECO:0000256" key="1">
    <source>
        <dbReference type="SAM" id="MobiDB-lite"/>
    </source>
</evidence>
<keyword evidence="2" id="KW-0808">Transferase</keyword>
<proteinExistence type="predicted"/>
<dbReference type="EMBL" id="CADCVI010000078">
    <property type="protein sequence ID" value="CAA9464025.1"/>
    <property type="molecule type" value="Genomic_DNA"/>
</dbReference>
<dbReference type="GO" id="GO:0047330">
    <property type="term" value="F:polyphosphate-glucose phosphotransferase activity"/>
    <property type="evidence" value="ECO:0007669"/>
    <property type="project" value="UniProtKB-EC"/>
</dbReference>
<protein>
    <submittedName>
        <fullName evidence="2">Polyphosphate glucokinase</fullName>
        <ecNumber evidence="2">2.7.1.63</ecNumber>
    </submittedName>
</protein>